<comment type="caution">
    <text evidence="2">The sequence shown here is derived from an EMBL/GenBank/DDBJ whole genome shotgun (WGS) entry which is preliminary data.</text>
</comment>
<evidence type="ECO:0000313" key="3">
    <source>
        <dbReference type="Proteomes" id="UP000324222"/>
    </source>
</evidence>
<evidence type="ECO:0000256" key="1">
    <source>
        <dbReference type="SAM" id="MobiDB-lite"/>
    </source>
</evidence>
<dbReference type="Proteomes" id="UP000324222">
    <property type="component" value="Unassembled WGS sequence"/>
</dbReference>
<dbReference type="AlphaFoldDB" id="A0A5B7IHP8"/>
<gene>
    <name evidence="2" type="ORF">E2C01_075959</name>
</gene>
<sequence>MESHEEESSCNEGEEGCIVPYAGFENDDEEGDEEQEQHVGDEVKSRQKRFFFSPFFSFIETFFRGLFEGNLRISPEITLPMGDRESDEPIKINLPDILISIDAIQSFLGDIGNFNIFGRRRRRKRAAVADITALGGERLVVYGALEEIIRSLGLPGRPCLLRTLCEVSRAPLVNYIFFRKVLR</sequence>
<evidence type="ECO:0000313" key="2">
    <source>
        <dbReference type="EMBL" id="MPC81349.1"/>
    </source>
</evidence>
<feature type="compositionally biased region" description="Acidic residues" evidence="1">
    <location>
        <begin position="25"/>
        <end position="35"/>
    </location>
</feature>
<reference evidence="2 3" key="1">
    <citation type="submission" date="2019-05" db="EMBL/GenBank/DDBJ databases">
        <title>Another draft genome of Portunus trituberculatus and its Hox gene families provides insights of decapod evolution.</title>
        <authorList>
            <person name="Jeong J.-H."/>
            <person name="Song I."/>
            <person name="Kim S."/>
            <person name="Choi T."/>
            <person name="Kim D."/>
            <person name="Ryu S."/>
            <person name="Kim W."/>
        </authorList>
    </citation>
    <scope>NUCLEOTIDE SEQUENCE [LARGE SCALE GENOMIC DNA]</scope>
    <source>
        <tissue evidence="2">Muscle</tissue>
    </source>
</reference>
<organism evidence="2 3">
    <name type="scientific">Portunus trituberculatus</name>
    <name type="common">Swimming crab</name>
    <name type="synonym">Neptunus trituberculatus</name>
    <dbReference type="NCBI Taxonomy" id="210409"/>
    <lineage>
        <taxon>Eukaryota</taxon>
        <taxon>Metazoa</taxon>
        <taxon>Ecdysozoa</taxon>
        <taxon>Arthropoda</taxon>
        <taxon>Crustacea</taxon>
        <taxon>Multicrustacea</taxon>
        <taxon>Malacostraca</taxon>
        <taxon>Eumalacostraca</taxon>
        <taxon>Eucarida</taxon>
        <taxon>Decapoda</taxon>
        <taxon>Pleocyemata</taxon>
        <taxon>Brachyura</taxon>
        <taxon>Eubrachyura</taxon>
        <taxon>Portunoidea</taxon>
        <taxon>Portunidae</taxon>
        <taxon>Portuninae</taxon>
        <taxon>Portunus</taxon>
    </lineage>
</organism>
<dbReference type="OrthoDB" id="6339724at2759"/>
<feature type="region of interest" description="Disordered" evidence="1">
    <location>
        <begin position="1"/>
        <end position="40"/>
    </location>
</feature>
<dbReference type="InterPro" id="IPR006631">
    <property type="entry name" value="DM4_12"/>
</dbReference>
<name>A0A5B7IHP8_PORTR</name>
<dbReference type="PANTHER" id="PTHR21398">
    <property type="entry name" value="AGAP007094-PA"/>
    <property type="match status" value="1"/>
</dbReference>
<dbReference type="Pfam" id="PF07841">
    <property type="entry name" value="DM4_12"/>
    <property type="match status" value="1"/>
</dbReference>
<protein>
    <submittedName>
        <fullName evidence="2">Uncharacterized protein</fullName>
    </submittedName>
</protein>
<proteinExistence type="predicted"/>
<accession>A0A5B7IHP8</accession>
<dbReference type="EMBL" id="VSRR010056699">
    <property type="protein sequence ID" value="MPC81349.1"/>
    <property type="molecule type" value="Genomic_DNA"/>
</dbReference>
<dbReference type="PANTHER" id="PTHR21398:SF6">
    <property type="entry name" value="AGAP007094-PA"/>
    <property type="match status" value="1"/>
</dbReference>
<keyword evidence="3" id="KW-1185">Reference proteome</keyword>